<reference evidence="1" key="1">
    <citation type="submission" date="2023-10" db="EMBL/GenBank/DDBJ databases">
        <title>Genome assembly of Pristionchus species.</title>
        <authorList>
            <person name="Yoshida K."/>
            <person name="Sommer R.J."/>
        </authorList>
    </citation>
    <scope>NUCLEOTIDE SEQUENCE</scope>
    <source>
        <strain evidence="1">RS5133</strain>
    </source>
</reference>
<dbReference type="EMBL" id="BTSY01000001">
    <property type="protein sequence ID" value="GMT12391.1"/>
    <property type="molecule type" value="Genomic_DNA"/>
</dbReference>
<organism evidence="1 2">
    <name type="scientific">Pristionchus fissidentatus</name>
    <dbReference type="NCBI Taxonomy" id="1538716"/>
    <lineage>
        <taxon>Eukaryota</taxon>
        <taxon>Metazoa</taxon>
        <taxon>Ecdysozoa</taxon>
        <taxon>Nematoda</taxon>
        <taxon>Chromadorea</taxon>
        <taxon>Rhabditida</taxon>
        <taxon>Rhabditina</taxon>
        <taxon>Diplogasteromorpha</taxon>
        <taxon>Diplogasteroidea</taxon>
        <taxon>Neodiplogasteridae</taxon>
        <taxon>Pristionchus</taxon>
    </lineage>
</organism>
<feature type="non-terminal residue" evidence="1">
    <location>
        <position position="1"/>
    </location>
</feature>
<name>A0AAV5UYP7_9BILA</name>
<accession>A0AAV5UYP7</accession>
<comment type="caution">
    <text evidence="1">The sequence shown here is derived from an EMBL/GenBank/DDBJ whole genome shotgun (WGS) entry which is preliminary data.</text>
</comment>
<evidence type="ECO:0000313" key="2">
    <source>
        <dbReference type="Proteomes" id="UP001432322"/>
    </source>
</evidence>
<sequence>KRRDLRLDRTFAMSGKIYVMGDNYGSWRMYAIDAANYALTRVRVHCHDFDATDLHVNFSSIVVYGDKAYTWNSSSKQLCFGMFEAGELHWRIATTTGTPPAHHIVLIDHHFNGVAPPICRALNYIEDRLHLFELDLGSFEWTQKPTEMDEVLKRKWIDEQGGKGAIVVVGRQMHLYTVPEFTNMVLDLDTCMWSELPKVGDRTYTPHDLFRANGRLFANVYNDHLNMIEYSGEERLWRKVYRTNFHPQRASKSYKYHVTIGSRVFFIGSLHEFPFDDPEYNKMQLSVLETTVFWSAMKVKTPTSVIYLSRQIAKIRPTTTTTTGTAGRIFSAGGAMMKKITEKRKERRK</sequence>
<keyword evidence="2" id="KW-1185">Reference proteome</keyword>
<evidence type="ECO:0000313" key="1">
    <source>
        <dbReference type="EMBL" id="GMT12391.1"/>
    </source>
</evidence>
<protein>
    <submittedName>
        <fullName evidence="1">Uncharacterized protein</fullName>
    </submittedName>
</protein>
<dbReference type="AlphaFoldDB" id="A0AAV5UYP7"/>
<proteinExistence type="predicted"/>
<feature type="non-terminal residue" evidence="1">
    <location>
        <position position="349"/>
    </location>
</feature>
<gene>
    <name evidence="1" type="ORF">PFISCL1PPCAC_3688</name>
</gene>
<dbReference type="Proteomes" id="UP001432322">
    <property type="component" value="Unassembled WGS sequence"/>
</dbReference>